<dbReference type="STRING" id="6669.E9H3Q8"/>
<organism evidence="1 2">
    <name type="scientific">Daphnia pulex</name>
    <name type="common">Water flea</name>
    <dbReference type="NCBI Taxonomy" id="6669"/>
    <lineage>
        <taxon>Eukaryota</taxon>
        <taxon>Metazoa</taxon>
        <taxon>Ecdysozoa</taxon>
        <taxon>Arthropoda</taxon>
        <taxon>Crustacea</taxon>
        <taxon>Branchiopoda</taxon>
        <taxon>Diplostraca</taxon>
        <taxon>Cladocera</taxon>
        <taxon>Anomopoda</taxon>
        <taxon>Daphniidae</taxon>
        <taxon>Daphnia</taxon>
    </lineage>
</organism>
<reference evidence="1 2" key="1">
    <citation type="journal article" date="2011" name="Science">
        <title>The ecoresponsive genome of Daphnia pulex.</title>
        <authorList>
            <person name="Colbourne J.K."/>
            <person name="Pfrender M.E."/>
            <person name="Gilbert D."/>
            <person name="Thomas W.K."/>
            <person name="Tucker A."/>
            <person name="Oakley T.H."/>
            <person name="Tokishita S."/>
            <person name="Aerts A."/>
            <person name="Arnold G.J."/>
            <person name="Basu M.K."/>
            <person name="Bauer D.J."/>
            <person name="Caceres C.E."/>
            <person name="Carmel L."/>
            <person name="Casola C."/>
            <person name="Choi J.H."/>
            <person name="Detter J.C."/>
            <person name="Dong Q."/>
            <person name="Dusheyko S."/>
            <person name="Eads B.D."/>
            <person name="Frohlich T."/>
            <person name="Geiler-Samerotte K.A."/>
            <person name="Gerlach D."/>
            <person name="Hatcher P."/>
            <person name="Jogdeo S."/>
            <person name="Krijgsveld J."/>
            <person name="Kriventseva E.V."/>
            <person name="Kultz D."/>
            <person name="Laforsch C."/>
            <person name="Lindquist E."/>
            <person name="Lopez J."/>
            <person name="Manak J.R."/>
            <person name="Muller J."/>
            <person name="Pangilinan J."/>
            <person name="Patwardhan R.P."/>
            <person name="Pitluck S."/>
            <person name="Pritham E.J."/>
            <person name="Rechtsteiner A."/>
            <person name="Rho M."/>
            <person name="Rogozin I.B."/>
            <person name="Sakarya O."/>
            <person name="Salamov A."/>
            <person name="Schaack S."/>
            <person name="Shapiro H."/>
            <person name="Shiga Y."/>
            <person name="Skalitzky C."/>
            <person name="Smith Z."/>
            <person name="Souvorov A."/>
            <person name="Sung W."/>
            <person name="Tang Z."/>
            <person name="Tsuchiya D."/>
            <person name="Tu H."/>
            <person name="Vos H."/>
            <person name="Wang M."/>
            <person name="Wolf Y.I."/>
            <person name="Yamagata H."/>
            <person name="Yamada T."/>
            <person name="Ye Y."/>
            <person name="Shaw J.R."/>
            <person name="Andrews J."/>
            <person name="Crease T.J."/>
            <person name="Tang H."/>
            <person name="Lucas S.M."/>
            <person name="Robertson H.M."/>
            <person name="Bork P."/>
            <person name="Koonin E.V."/>
            <person name="Zdobnov E.M."/>
            <person name="Grigoriev I.V."/>
            <person name="Lynch M."/>
            <person name="Boore J.L."/>
        </authorList>
    </citation>
    <scope>NUCLEOTIDE SEQUENCE [LARGE SCALE GENOMIC DNA]</scope>
</reference>
<dbReference type="OrthoDB" id="1933281at2759"/>
<proteinExistence type="predicted"/>
<sequence length="55" mass="6432">MKIQWDITSDTEMPIEVDTDGRRYHSVFTCVILKQQSSPSKFQPPNETPLWPCHL</sequence>
<dbReference type="AlphaFoldDB" id="E9H3Q8"/>
<evidence type="ECO:0000313" key="2">
    <source>
        <dbReference type="Proteomes" id="UP000000305"/>
    </source>
</evidence>
<dbReference type="EMBL" id="GL732589">
    <property type="protein sequence ID" value="EFX73557.1"/>
    <property type="molecule type" value="Genomic_DNA"/>
</dbReference>
<dbReference type="InParanoid" id="E9H3Q8"/>
<evidence type="ECO:0000313" key="1">
    <source>
        <dbReference type="EMBL" id="EFX73557.1"/>
    </source>
</evidence>
<dbReference type="KEGG" id="dpx:DAPPUDRAFT_252898"/>
<name>E9H3Q8_DAPPU</name>
<gene>
    <name evidence="1" type="ORF">DAPPUDRAFT_252898</name>
</gene>
<dbReference type="Proteomes" id="UP000000305">
    <property type="component" value="Unassembled WGS sequence"/>
</dbReference>
<keyword evidence="2" id="KW-1185">Reference proteome</keyword>
<dbReference type="HOGENOM" id="CLU_3034513_0_0_1"/>
<protein>
    <submittedName>
        <fullName evidence="1">Uncharacterized protein</fullName>
    </submittedName>
</protein>
<accession>E9H3Q8</accession>